<dbReference type="SUPFAM" id="SSF158472">
    <property type="entry name" value="HAMP domain-like"/>
    <property type="match status" value="1"/>
</dbReference>
<keyword evidence="16" id="KW-1185">Reference proteome</keyword>
<dbReference type="Gene3D" id="1.10.287.130">
    <property type="match status" value="1"/>
</dbReference>
<organism evidence="14">
    <name type="scientific">Acididesulfobacillus acetoxydans</name>
    <dbReference type="NCBI Taxonomy" id="1561005"/>
    <lineage>
        <taxon>Bacteria</taxon>
        <taxon>Bacillati</taxon>
        <taxon>Bacillota</taxon>
        <taxon>Clostridia</taxon>
        <taxon>Eubacteriales</taxon>
        <taxon>Peptococcaceae</taxon>
        <taxon>Acididesulfobacillus</taxon>
    </lineage>
</organism>
<name>A0A8S0WRL8_9FIRM</name>
<comment type="catalytic activity">
    <reaction evidence="1">
        <text>ATP + protein L-histidine = ADP + protein N-phospho-L-histidine.</text>
        <dbReference type="EC" id="2.7.13.3"/>
    </reaction>
</comment>
<dbReference type="Proteomes" id="UP001071230">
    <property type="component" value="Unassembled WGS sequence"/>
</dbReference>
<dbReference type="SMART" id="SM00388">
    <property type="entry name" value="HisKA"/>
    <property type="match status" value="1"/>
</dbReference>
<dbReference type="PANTHER" id="PTHR45436">
    <property type="entry name" value="SENSOR HISTIDINE KINASE YKOH"/>
    <property type="match status" value="1"/>
</dbReference>
<evidence type="ECO:0000256" key="10">
    <source>
        <dbReference type="ARBA" id="ARBA00023136"/>
    </source>
</evidence>
<dbReference type="InterPro" id="IPR004358">
    <property type="entry name" value="Sig_transdc_His_kin-like_C"/>
</dbReference>
<evidence type="ECO:0000256" key="6">
    <source>
        <dbReference type="ARBA" id="ARBA00022692"/>
    </source>
</evidence>
<dbReference type="FunFam" id="3.30.565.10:FF:000006">
    <property type="entry name" value="Sensor histidine kinase WalK"/>
    <property type="match status" value="1"/>
</dbReference>
<dbReference type="SMART" id="SM00304">
    <property type="entry name" value="HAMP"/>
    <property type="match status" value="1"/>
</dbReference>
<dbReference type="Pfam" id="PF02518">
    <property type="entry name" value="HATPase_c"/>
    <property type="match status" value="1"/>
</dbReference>
<dbReference type="FunFam" id="1.10.287.130:FF:000001">
    <property type="entry name" value="Two-component sensor histidine kinase"/>
    <property type="match status" value="1"/>
</dbReference>
<dbReference type="SUPFAM" id="SSF55874">
    <property type="entry name" value="ATPase domain of HSP90 chaperone/DNA topoisomerase II/histidine kinase"/>
    <property type="match status" value="1"/>
</dbReference>
<evidence type="ECO:0000256" key="3">
    <source>
        <dbReference type="ARBA" id="ARBA00012438"/>
    </source>
</evidence>
<comment type="subcellular location">
    <subcellularLocation>
        <location evidence="2">Membrane</location>
    </subcellularLocation>
</comment>
<dbReference type="Gene3D" id="6.10.340.10">
    <property type="match status" value="1"/>
</dbReference>
<dbReference type="EMBL" id="LR746496">
    <property type="protein sequence ID" value="CAA7603384.1"/>
    <property type="molecule type" value="Genomic_DNA"/>
</dbReference>
<evidence type="ECO:0000256" key="4">
    <source>
        <dbReference type="ARBA" id="ARBA00022553"/>
    </source>
</evidence>
<keyword evidence="4" id="KW-0597">Phosphoprotein</keyword>
<keyword evidence="10 11" id="KW-0472">Membrane</keyword>
<evidence type="ECO:0000256" key="2">
    <source>
        <dbReference type="ARBA" id="ARBA00004370"/>
    </source>
</evidence>
<feature type="domain" description="Histidine kinase" evidence="12">
    <location>
        <begin position="262"/>
        <end position="491"/>
    </location>
</feature>
<evidence type="ECO:0000256" key="5">
    <source>
        <dbReference type="ARBA" id="ARBA00022679"/>
    </source>
</evidence>
<evidence type="ECO:0000259" key="12">
    <source>
        <dbReference type="PROSITE" id="PS50109"/>
    </source>
</evidence>
<dbReference type="CDD" id="cd00082">
    <property type="entry name" value="HisKA"/>
    <property type="match status" value="1"/>
</dbReference>
<dbReference type="PROSITE" id="PS50885">
    <property type="entry name" value="HAMP"/>
    <property type="match status" value="1"/>
</dbReference>
<keyword evidence="7 14" id="KW-0418">Kinase</keyword>
<dbReference type="InterPro" id="IPR050428">
    <property type="entry name" value="TCS_sensor_his_kinase"/>
</dbReference>
<dbReference type="SUPFAM" id="SSF47384">
    <property type="entry name" value="Homodimeric domain of signal transducing histidine kinase"/>
    <property type="match status" value="1"/>
</dbReference>
<reference evidence="14" key="2">
    <citation type="submission" date="2020-01" db="EMBL/GenBank/DDBJ databases">
        <authorList>
            <person name="Hornung B."/>
        </authorList>
    </citation>
    <scope>NUCLEOTIDE SEQUENCE</scope>
    <source>
        <strain evidence="14">PacBioINE</strain>
    </source>
</reference>
<evidence type="ECO:0000256" key="11">
    <source>
        <dbReference type="SAM" id="Phobius"/>
    </source>
</evidence>
<evidence type="ECO:0000313" key="14">
    <source>
        <dbReference type="EMBL" id="CAA7603384.1"/>
    </source>
</evidence>
<evidence type="ECO:0000256" key="9">
    <source>
        <dbReference type="ARBA" id="ARBA00023012"/>
    </source>
</evidence>
<evidence type="ECO:0000256" key="8">
    <source>
        <dbReference type="ARBA" id="ARBA00022989"/>
    </source>
</evidence>
<dbReference type="KEGG" id="aacx:DEACI_4207"/>
<dbReference type="CDD" id="cd00075">
    <property type="entry name" value="HATPase"/>
    <property type="match status" value="1"/>
</dbReference>
<dbReference type="PANTHER" id="PTHR45436:SF5">
    <property type="entry name" value="SENSOR HISTIDINE KINASE TRCS"/>
    <property type="match status" value="1"/>
</dbReference>
<dbReference type="RefSeq" id="WP_240986596.1">
    <property type="nucleotide sequence ID" value="NZ_CDGJ01000080.1"/>
</dbReference>
<dbReference type="PRINTS" id="PR00344">
    <property type="entry name" value="BCTRLSENSOR"/>
</dbReference>
<accession>A0A8S0WRL8</accession>
<feature type="domain" description="HAMP" evidence="13">
    <location>
        <begin position="195"/>
        <end position="247"/>
    </location>
</feature>
<dbReference type="InterPro" id="IPR003594">
    <property type="entry name" value="HATPase_dom"/>
</dbReference>
<feature type="transmembrane region" description="Helical" evidence="11">
    <location>
        <begin position="172"/>
        <end position="194"/>
    </location>
</feature>
<keyword evidence="5 14" id="KW-0808">Transferase</keyword>
<evidence type="ECO:0000256" key="7">
    <source>
        <dbReference type="ARBA" id="ARBA00022777"/>
    </source>
</evidence>
<dbReference type="PROSITE" id="PS50109">
    <property type="entry name" value="HIS_KIN"/>
    <property type="match status" value="1"/>
</dbReference>
<sequence length="491" mass="54249">MIRRVLRSFRFRLLSGSLLLLALLLLTMGLFEYTVMQEYLNRTAAANLQDQIRAVGPQVWDQLAAGSPAAQFALPKLLGPDVSLVLVGKDGTLQPLRPGEDQRHSVPVLTPEQYKSLFMPGSKPDWSGIALDNQGRRETVVLLRFGPPGEAAYLIQASTFLKPTEDILRGSMAVYGLGALVTLLLGGLAFSFLIRRLLFPLSGMIQSLEGIDAGTLQDRLPSQETEELNRLARSFNSLLTRLETAFIREKEARETLRRFVADASHELRTPLTALHGFLEVLLLGAEDNPNQLHSALQSMRMESERLIKLVNELLLLARFDREPTLNKEEASLADLLKTMEPELHLLAGKRSLKVEIHGPSCLSCDKQHLKQVILNLFQNAVHYTDPLTGEIELILHPFASDLSSGKTSACAFGSGSFLVLEVRDNGSGISPQDLPHVFERFYRGEKSRNREQGGTGLGLSIVKSLVEAHGGRIRVESVTGHGTVFRVELPL</sequence>
<dbReference type="Pfam" id="PF00512">
    <property type="entry name" value="HisKA"/>
    <property type="match status" value="1"/>
</dbReference>
<reference evidence="15" key="1">
    <citation type="submission" date="2014-11" db="EMBL/GenBank/DDBJ databases">
        <authorList>
            <person name="Hornung B.V."/>
        </authorList>
    </citation>
    <scope>NUCLEOTIDE SEQUENCE</scope>
    <source>
        <strain evidence="15">INE</strain>
    </source>
</reference>
<keyword evidence="6 11" id="KW-0812">Transmembrane</keyword>
<dbReference type="InterPro" id="IPR005467">
    <property type="entry name" value="His_kinase_dom"/>
</dbReference>
<proteinExistence type="predicted"/>
<dbReference type="AlphaFoldDB" id="A0A8S0WRL8"/>
<evidence type="ECO:0000259" key="13">
    <source>
        <dbReference type="PROSITE" id="PS50885"/>
    </source>
</evidence>
<dbReference type="InterPro" id="IPR036097">
    <property type="entry name" value="HisK_dim/P_sf"/>
</dbReference>
<evidence type="ECO:0000313" key="16">
    <source>
        <dbReference type="Proteomes" id="UP001071230"/>
    </source>
</evidence>
<dbReference type="InterPro" id="IPR003660">
    <property type="entry name" value="HAMP_dom"/>
</dbReference>
<evidence type="ECO:0000256" key="1">
    <source>
        <dbReference type="ARBA" id="ARBA00000085"/>
    </source>
</evidence>
<dbReference type="EC" id="2.7.13.3" evidence="3"/>
<keyword evidence="8 11" id="KW-1133">Transmembrane helix</keyword>
<keyword evidence="9" id="KW-0902">Two-component regulatory system</keyword>
<evidence type="ECO:0000313" key="15">
    <source>
        <dbReference type="EMBL" id="CEJ08317.1"/>
    </source>
</evidence>
<protein>
    <recommendedName>
        <fullName evidence="3">histidine kinase</fullName>
        <ecNumber evidence="3">2.7.13.3</ecNumber>
    </recommendedName>
</protein>
<dbReference type="GO" id="GO:0005886">
    <property type="term" value="C:plasma membrane"/>
    <property type="evidence" value="ECO:0007669"/>
    <property type="project" value="TreeGrafter"/>
</dbReference>
<dbReference type="EMBL" id="CDGJ01000080">
    <property type="protein sequence ID" value="CEJ08317.1"/>
    <property type="molecule type" value="Genomic_DNA"/>
</dbReference>
<gene>
    <name evidence="15" type="ORF">DEACI_2793</name>
    <name evidence="14" type="ORF">DEACI_4207</name>
</gene>
<dbReference type="InterPro" id="IPR036890">
    <property type="entry name" value="HATPase_C_sf"/>
</dbReference>
<dbReference type="GO" id="GO:0000155">
    <property type="term" value="F:phosphorelay sensor kinase activity"/>
    <property type="evidence" value="ECO:0007669"/>
    <property type="project" value="InterPro"/>
</dbReference>
<dbReference type="SMART" id="SM00387">
    <property type="entry name" value="HATPase_c"/>
    <property type="match status" value="1"/>
</dbReference>
<dbReference type="Gene3D" id="3.30.565.10">
    <property type="entry name" value="Histidine kinase-like ATPase, C-terminal domain"/>
    <property type="match status" value="1"/>
</dbReference>
<dbReference type="InterPro" id="IPR003661">
    <property type="entry name" value="HisK_dim/P_dom"/>
</dbReference>
<dbReference type="Proteomes" id="UP000836597">
    <property type="component" value="Chromosome"/>
</dbReference>